<dbReference type="Gene3D" id="1.25.40.20">
    <property type="entry name" value="Ankyrin repeat-containing domain"/>
    <property type="match status" value="2"/>
</dbReference>
<dbReference type="OrthoDB" id="539213at2759"/>
<feature type="repeat" description="ANK" evidence="1">
    <location>
        <begin position="514"/>
        <end position="546"/>
    </location>
</feature>
<evidence type="ECO:0000256" key="1">
    <source>
        <dbReference type="PROSITE-ProRule" id="PRU00023"/>
    </source>
</evidence>
<dbReference type="AlphaFoldDB" id="A0A1L7XDQ1"/>
<dbReference type="PANTHER" id="PTHR38788:SF3">
    <property type="entry name" value="CLR5 DOMAIN-CONTAINING PROTEIN"/>
    <property type="match status" value="1"/>
</dbReference>
<evidence type="ECO:0000313" key="5">
    <source>
        <dbReference type="Proteomes" id="UP000184330"/>
    </source>
</evidence>
<dbReference type="SMART" id="SM00248">
    <property type="entry name" value="ANK"/>
    <property type="match status" value="3"/>
</dbReference>
<dbReference type="InterPro" id="IPR036770">
    <property type="entry name" value="Ankyrin_rpt-contain_sf"/>
</dbReference>
<organism evidence="4 5">
    <name type="scientific">Phialocephala subalpina</name>
    <dbReference type="NCBI Taxonomy" id="576137"/>
    <lineage>
        <taxon>Eukaryota</taxon>
        <taxon>Fungi</taxon>
        <taxon>Dikarya</taxon>
        <taxon>Ascomycota</taxon>
        <taxon>Pezizomycotina</taxon>
        <taxon>Leotiomycetes</taxon>
        <taxon>Helotiales</taxon>
        <taxon>Mollisiaceae</taxon>
        <taxon>Phialocephala</taxon>
        <taxon>Phialocephala fortinii species complex</taxon>
    </lineage>
</organism>
<keyword evidence="1" id="KW-0040">ANK repeat</keyword>
<evidence type="ECO:0000313" key="4">
    <source>
        <dbReference type="EMBL" id="CZR63154.1"/>
    </source>
</evidence>
<dbReference type="EMBL" id="FJOG01000022">
    <property type="protein sequence ID" value="CZR63154.1"/>
    <property type="molecule type" value="Genomic_DNA"/>
</dbReference>
<feature type="compositionally biased region" description="Acidic residues" evidence="2">
    <location>
        <begin position="805"/>
        <end position="837"/>
    </location>
</feature>
<proteinExistence type="predicted"/>
<accession>A0A1L7XDQ1</accession>
<dbReference type="PANTHER" id="PTHR38788">
    <property type="entry name" value="CLR5 DOMAIN-CONTAINING PROTEIN"/>
    <property type="match status" value="1"/>
</dbReference>
<dbReference type="InterPro" id="IPR002110">
    <property type="entry name" value="Ankyrin_rpt"/>
</dbReference>
<feature type="domain" description="Clr5" evidence="3">
    <location>
        <begin position="150"/>
        <end position="197"/>
    </location>
</feature>
<feature type="region of interest" description="Disordered" evidence="2">
    <location>
        <begin position="805"/>
        <end position="853"/>
    </location>
</feature>
<protein>
    <recommendedName>
        <fullName evidence="3">Clr5 domain-containing protein</fullName>
    </recommendedName>
</protein>
<evidence type="ECO:0000259" key="3">
    <source>
        <dbReference type="Pfam" id="PF14420"/>
    </source>
</evidence>
<dbReference type="InterPro" id="IPR025676">
    <property type="entry name" value="Clr5_dom"/>
</dbReference>
<name>A0A1L7XDQ1_9HELO</name>
<dbReference type="Proteomes" id="UP000184330">
    <property type="component" value="Unassembled WGS sequence"/>
</dbReference>
<evidence type="ECO:0000256" key="2">
    <source>
        <dbReference type="SAM" id="MobiDB-lite"/>
    </source>
</evidence>
<sequence length="960" mass="108445">MAAYTPGISDDISTFVMHETDRFPSLQAPFEPRVSHVGSSLITSGFTPAQNWSSFPPCHAFSQATNRLQVQRLSPTRPSLPTQTQVPPVPAAALNAFNSSTTYTITCENEAGTSNITQNNLQSNYLARYQQQPSRSLLRKRAPKAQTMSAKSWRPCEGRLKQLYVHDGKSIKELREILNREFGFTATERQYKAQIKKMDLERNVKEEEQKAIVRSILHRTYVEGKNSSHVRVRGHKMALEKISRWMKDVVTDQPSMDAVPISPLPSCISVYTNSPCGSPKLLSTALSEYQAQGLLSMSPKDMEITIMQRFLKYARLPKHTVESKEARAIFNYLQLILSCSPEIRRESHDAWNSNVAEDLVGIRNLINMTQEIVVNENGVARQSSSAIPEQNLQSYPPRGFHRHAAWMTPYGRVETAFWTISSHSGGIFFPEATITTRHRGFAARVALIPADPTAHSFRVVFDFTSHFNISANISYQAMIPNDSEVFKIVSSGQIKRLIEAVEQGTASLTDRDQEGRSLLNYAVFNIQAEMCKFLVEMKADVNAIEPEFDPEFIGPVHGLFPYNYCEVEETQRLKTAECLKIMLEAGADISLETHRGCGQWTNSFMDAVHEGSFAAFKHALDFGEPFISPNGTYKSWHNIQCTPLTFLAIACGYNVSDTMDVLDKAILLLKRGADISCRDGNGDTVLHTLLKSERWHERVSKTEPCKFCFVIEQLRRSMKEPPELLKAFISAGADVYATNNEGQTPTALAWIYGRDEEWTEALDFCGYDLEQVFAHEDRGLHQCSCERQISKLSFQEFCQKREENVELEEIDTRDEGEDEDEDEDESEGEDEDEDNSDDERNGEAEDNASGIARMSIISSDIQQCHERIMFLSREAERFDGTPKSPCGVERIDSSMNLGLEDTGHHCKDDFVGQIDHMVEHDQTIQGCFESMGLDFESSIEKEKNFMGDFFDFDSFTNVFL</sequence>
<dbReference type="PROSITE" id="PS50088">
    <property type="entry name" value="ANK_REPEAT"/>
    <property type="match status" value="1"/>
</dbReference>
<dbReference type="SUPFAM" id="SSF48403">
    <property type="entry name" value="Ankyrin repeat"/>
    <property type="match status" value="1"/>
</dbReference>
<reference evidence="4 5" key="1">
    <citation type="submission" date="2016-03" db="EMBL/GenBank/DDBJ databases">
        <authorList>
            <person name="Ploux O."/>
        </authorList>
    </citation>
    <scope>NUCLEOTIDE SEQUENCE [LARGE SCALE GENOMIC DNA]</scope>
    <source>
        <strain evidence="4 5">UAMH 11012</strain>
    </source>
</reference>
<dbReference type="Pfam" id="PF14420">
    <property type="entry name" value="Clr5"/>
    <property type="match status" value="1"/>
</dbReference>
<keyword evidence="5" id="KW-1185">Reference proteome</keyword>
<gene>
    <name evidence="4" type="ORF">PAC_13051</name>
</gene>
<dbReference type="STRING" id="576137.A0A1L7XDQ1"/>